<name>A0A7X2S488_9BACI</name>
<dbReference type="Pfam" id="PF13519">
    <property type="entry name" value="VWA_2"/>
    <property type="match status" value="1"/>
</dbReference>
<dbReference type="SMART" id="SM00327">
    <property type="entry name" value="VWA"/>
    <property type="match status" value="1"/>
</dbReference>
<dbReference type="EMBL" id="WMIB01000003">
    <property type="protein sequence ID" value="MTH52960.1"/>
    <property type="molecule type" value="Genomic_DNA"/>
</dbReference>
<evidence type="ECO:0000256" key="1">
    <source>
        <dbReference type="SAM" id="SignalP"/>
    </source>
</evidence>
<proteinExistence type="predicted"/>
<feature type="chain" id="PRO_5038416986" evidence="1">
    <location>
        <begin position="23"/>
        <end position="559"/>
    </location>
</feature>
<evidence type="ECO:0000313" key="4">
    <source>
        <dbReference type="Proteomes" id="UP000434639"/>
    </source>
</evidence>
<dbReference type="OrthoDB" id="38701at2"/>
<keyword evidence="1" id="KW-0732">Signal</keyword>
<dbReference type="InterPro" id="IPR002035">
    <property type="entry name" value="VWF_A"/>
</dbReference>
<dbReference type="Proteomes" id="UP000434639">
    <property type="component" value="Unassembled WGS sequence"/>
</dbReference>
<dbReference type="PANTHER" id="PTHR10579:SF43">
    <property type="entry name" value="ZINC FINGER (C3HC4-TYPE RING FINGER) FAMILY PROTEIN"/>
    <property type="match status" value="1"/>
</dbReference>
<dbReference type="InterPro" id="IPR036465">
    <property type="entry name" value="vWFA_dom_sf"/>
</dbReference>
<evidence type="ECO:0000259" key="2">
    <source>
        <dbReference type="PROSITE" id="PS50234"/>
    </source>
</evidence>
<keyword evidence="4" id="KW-1185">Reference proteome</keyword>
<dbReference type="Gene3D" id="3.40.50.410">
    <property type="entry name" value="von Willebrand factor, type A domain"/>
    <property type="match status" value="1"/>
</dbReference>
<organism evidence="3 4">
    <name type="scientific">Metabacillus mangrovi</name>
    <dbReference type="NCBI Taxonomy" id="1491830"/>
    <lineage>
        <taxon>Bacteria</taxon>
        <taxon>Bacillati</taxon>
        <taxon>Bacillota</taxon>
        <taxon>Bacilli</taxon>
        <taxon>Bacillales</taxon>
        <taxon>Bacillaceae</taxon>
        <taxon>Metabacillus</taxon>
    </lineage>
</organism>
<protein>
    <submittedName>
        <fullName evidence="3">VWA domain-containing protein</fullName>
    </submittedName>
</protein>
<accession>A0A7X2S488</accession>
<dbReference type="InterPro" id="IPR051266">
    <property type="entry name" value="CLCR"/>
</dbReference>
<dbReference type="PROSITE" id="PS50234">
    <property type="entry name" value="VWFA"/>
    <property type="match status" value="1"/>
</dbReference>
<dbReference type="CDD" id="cd00198">
    <property type="entry name" value="vWFA"/>
    <property type="match status" value="1"/>
</dbReference>
<dbReference type="RefSeq" id="WP_155111490.1">
    <property type="nucleotide sequence ID" value="NZ_WMIB01000003.1"/>
</dbReference>
<gene>
    <name evidence="3" type="ORF">GKZ89_06015</name>
</gene>
<evidence type="ECO:0000313" key="3">
    <source>
        <dbReference type="EMBL" id="MTH52960.1"/>
    </source>
</evidence>
<reference evidence="3 4" key="1">
    <citation type="journal article" date="2017" name="Int. J. Syst. Evol. Microbiol.">
        <title>Bacillus mangrovi sp. nov., isolated from a sediment sample from a mangrove forest.</title>
        <authorList>
            <person name="Gupta V."/>
            <person name="Singh P.K."/>
            <person name="Korpole S."/>
            <person name="Tanuku N.R.S."/>
            <person name="Pinnaka A.K."/>
        </authorList>
    </citation>
    <scope>NUCLEOTIDE SEQUENCE [LARGE SCALE GENOMIC DNA]</scope>
    <source>
        <strain evidence="3 4">KCTC 33872</strain>
    </source>
</reference>
<sequence>MIKRITAALLLMSLLISSYFIPGEPAAAAEEDIRIDSSVRASSQNIRMVHGINAESILDIEAIPKGEAPKTERPPIDVVFVFDKSGSMNDIVQGKSKLEHAKEAMAAALKIFNENNKPRTVKDRFAFVAFDSGVNPDNSQFTLNSDTSGIASKVSAIKAEGGTNYTNSLEKARMILESGKGSDARNQYILFMTDGKPTNSEKTEQTNKRYLELIEENEYISKYGYYWSGLGKYWSGNVTTFKDKTYMIGDSNNRTVQISGAKKMHFDTNPGRNYIIVEHNGKYYIERSTASAVQEEINKHITDQAKVIKEKNIILNSIGFGESSQVDMKLLEDISSQAKNATDGGIVEIYQELSKKWSSPTPILSDVQIQFNLPDGAVLRNAADAVLLKNGKYKISLPDVLYNPLPAFQDPKMKDPRKYTAQLPIVFTKPGEYTINMEVVYTKDNAEFKKPIAPVTVKVEEVKLEKAVFKPIEVKVGETVVLNDKIEYFPADATYREIRQMQKGPSNAFELTFENGQFKAKGINPGFNTIQATVVSGSEQITANGTIQVVSSGNDQLKW</sequence>
<dbReference type="AlphaFoldDB" id="A0A7X2S488"/>
<feature type="domain" description="VWFA" evidence="2">
    <location>
        <begin position="77"/>
        <end position="367"/>
    </location>
</feature>
<dbReference type="SUPFAM" id="SSF53300">
    <property type="entry name" value="vWA-like"/>
    <property type="match status" value="1"/>
</dbReference>
<feature type="signal peptide" evidence="1">
    <location>
        <begin position="1"/>
        <end position="22"/>
    </location>
</feature>
<dbReference type="PANTHER" id="PTHR10579">
    <property type="entry name" value="CALCIUM-ACTIVATED CHLORIDE CHANNEL REGULATOR"/>
    <property type="match status" value="1"/>
</dbReference>
<comment type="caution">
    <text evidence="3">The sequence shown here is derived from an EMBL/GenBank/DDBJ whole genome shotgun (WGS) entry which is preliminary data.</text>
</comment>